<proteinExistence type="predicted"/>
<keyword evidence="2" id="KW-1185">Reference proteome</keyword>
<sequence>YRIPDETMLLDIDWFQKVRARIHFDEQKLLFRYLGKSNEIPIIQTCEDKLEIPQEAYSSNKDDFFNTYESEDDLEEVESYHTDDISTDNEELFLNPWEDVYSPAIYLTAIEEIFTLEATKKPESTPVDFISELVKVKTLNEK</sequence>
<evidence type="ECO:0000313" key="2">
    <source>
        <dbReference type="Proteomes" id="UP000789920"/>
    </source>
</evidence>
<protein>
    <submittedName>
        <fullName evidence="1">20130_t:CDS:1</fullName>
    </submittedName>
</protein>
<dbReference type="EMBL" id="CAJVQC010058796">
    <property type="protein sequence ID" value="CAG8799070.1"/>
    <property type="molecule type" value="Genomic_DNA"/>
</dbReference>
<organism evidence="1 2">
    <name type="scientific">Racocetra persica</name>
    <dbReference type="NCBI Taxonomy" id="160502"/>
    <lineage>
        <taxon>Eukaryota</taxon>
        <taxon>Fungi</taxon>
        <taxon>Fungi incertae sedis</taxon>
        <taxon>Mucoromycota</taxon>
        <taxon>Glomeromycotina</taxon>
        <taxon>Glomeromycetes</taxon>
        <taxon>Diversisporales</taxon>
        <taxon>Gigasporaceae</taxon>
        <taxon>Racocetra</taxon>
    </lineage>
</organism>
<dbReference type="Proteomes" id="UP000789920">
    <property type="component" value="Unassembled WGS sequence"/>
</dbReference>
<evidence type="ECO:0000313" key="1">
    <source>
        <dbReference type="EMBL" id="CAG8799070.1"/>
    </source>
</evidence>
<reference evidence="1" key="1">
    <citation type="submission" date="2021-06" db="EMBL/GenBank/DDBJ databases">
        <authorList>
            <person name="Kallberg Y."/>
            <person name="Tangrot J."/>
            <person name="Rosling A."/>
        </authorList>
    </citation>
    <scope>NUCLEOTIDE SEQUENCE</scope>
    <source>
        <strain evidence="1">MA461A</strain>
    </source>
</reference>
<comment type="caution">
    <text evidence="1">The sequence shown here is derived from an EMBL/GenBank/DDBJ whole genome shotgun (WGS) entry which is preliminary data.</text>
</comment>
<accession>A0ACA9RMD6</accession>
<feature type="non-terminal residue" evidence="1">
    <location>
        <position position="1"/>
    </location>
</feature>
<gene>
    <name evidence="1" type="ORF">RPERSI_LOCUS20642</name>
</gene>
<name>A0ACA9RMD6_9GLOM</name>